<sequence>MKFNKYMEWTRKPQREFWVLDLVFF</sequence>
<dbReference type="EMBL" id="GBXM01066547">
    <property type="protein sequence ID" value="JAH42030.1"/>
    <property type="molecule type" value="Transcribed_RNA"/>
</dbReference>
<reference evidence="1" key="1">
    <citation type="submission" date="2014-11" db="EMBL/GenBank/DDBJ databases">
        <authorList>
            <person name="Amaro Gonzalez C."/>
        </authorList>
    </citation>
    <scope>NUCLEOTIDE SEQUENCE</scope>
</reference>
<name>A0A0E9SMY8_ANGAN</name>
<evidence type="ECO:0000313" key="1">
    <source>
        <dbReference type="EMBL" id="JAH42030.1"/>
    </source>
</evidence>
<protein>
    <submittedName>
        <fullName evidence="1">Uncharacterized protein</fullName>
    </submittedName>
</protein>
<proteinExistence type="predicted"/>
<organism evidence="1">
    <name type="scientific">Anguilla anguilla</name>
    <name type="common">European freshwater eel</name>
    <name type="synonym">Muraena anguilla</name>
    <dbReference type="NCBI Taxonomy" id="7936"/>
    <lineage>
        <taxon>Eukaryota</taxon>
        <taxon>Metazoa</taxon>
        <taxon>Chordata</taxon>
        <taxon>Craniata</taxon>
        <taxon>Vertebrata</taxon>
        <taxon>Euteleostomi</taxon>
        <taxon>Actinopterygii</taxon>
        <taxon>Neopterygii</taxon>
        <taxon>Teleostei</taxon>
        <taxon>Anguilliformes</taxon>
        <taxon>Anguillidae</taxon>
        <taxon>Anguilla</taxon>
    </lineage>
</organism>
<dbReference type="AlphaFoldDB" id="A0A0E9SMY8"/>
<accession>A0A0E9SMY8</accession>
<reference evidence="1" key="2">
    <citation type="journal article" date="2015" name="Fish Shellfish Immunol.">
        <title>Early steps in the European eel (Anguilla anguilla)-Vibrio vulnificus interaction in the gills: Role of the RtxA13 toxin.</title>
        <authorList>
            <person name="Callol A."/>
            <person name="Pajuelo D."/>
            <person name="Ebbesson L."/>
            <person name="Teles M."/>
            <person name="MacKenzie S."/>
            <person name="Amaro C."/>
        </authorList>
    </citation>
    <scope>NUCLEOTIDE SEQUENCE</scope>
</reference>